<keyword evidence="5" id="KW-0808">Transferase</keyword>
<name>A0ABW9G3S7_9GAMM</name>
<dbReference type="InterPro" id="IPR035965">
    <property type="entry name" value="PAS-like_dom_sf"/>
</dbReference>
<dbReference type="NCBIfam" id="TIGR00254">
    <property type="entry name" value="GGDEF"/>
    <property type="match status" value="1"/>
</dbReference>
<dbReference type="Pfam" id="PF00990">
    <property type="entry name" value="GGDEF"/>
    <property type="match status" value="1"/>
</dbReference>
<evidence type="ECO:0000259" key="4">
    <source>
        <dbReference type="PROSITE" id="PS50887"/>
    </source>
</evidence>
<dbReference type="SUPFAM" id="SSF55785">
    <property type="entry name" value="PYP-like sensor domain (PAS domain)"/>
    <property type="match status" value="1"/>
</dbReference>
<keyword evidence="3" id="KW-1133">Transmembrane helix</keyword>
<dbReference type="PANTHER" id="PTHR45138">
    <property type="entry name" value="REGULATORY COMPONENTS OF SENSORY TRANSDUCTION SYSTEM"/>
    <property type="match status" value="1"/>
</dbReference>
<dbReference type="Proteomes" id="UP001629953">
    <property type="component" value="Unassembled WGS sequence"/>
</dbReference>
<gene>
    <name evidence="5" type="ORF">ABUE30_04065</name>
</gene>
<reference evidence="5 6" key="1">
    <citation type="journal article" date="2013" name="Int. J. Syst. Evol. Microbiol.">
        <title>Celerinatantimonas yamalensis sp. nov., a cold-adapted diazotrophic bacterium from a cold permafrost brine.</title>
        <authorList>
            <person name="Shcherbakova V."/>
            <person name="Chuvilskaya N."/>
            <person name="Rivkina E."/>
            <person name="Demidov N."/>
            <person name="Uchaeva V."/>
            <person name="Suetin S."/>
            <person name="Suzina N."/>
            <person name="Gilichinsky D."/>
        </authorList>
    </citation>
    <scope>NUCLEOTIDE SEQUENCE [LARGE SCALE GENOMIC DNA]</scope>
    <source>
        <strain evidence="5 6">C7</strain>
    </source>
</reference>
<dbReference type="Gene3D" id="3.30.70.270">
    <property type="match status" value="1"/>
</dbReference>
<keyword evidence="3" id="KW-0472">Membrane</keyword>
<dbReference type="InterPro" id="IPR050469">
    <property type="entry name" value="Diguanylate_Cyclase"/>
</dbReference>
<protein>
    <recommendedName>
        <fullName evidence="1">diguanylate cyclase</fullName>
        <ecNumber evidence="1">2.7.7.65</ecNumber>
    </recommendedName>
</protein>
<feature type="domain" description="GGDEF" evidence="4">
    <location>
        <begin position="487"/>
        <end position="616"/>
    </location>
</feature>
<dbReference type="InterPro" id="IPR000160">
    <property type="entry name" value="GGDEF_dom"/>
</dbReference>
<dbReference type="CDD" id="cd01949">
    <property type="entry name" value="GGDEF"/>
    <property type="match status" value="1"/>
</dbReference>
<dbReference type="SUPFAM" id="SSF55073">
    <property type="entry name" value="Nucleotide cyclase"/>
    <property type="match status" value="1"/>
</dbReference>
<dbReference type="RefSeq" id="WP_408622383.1">
    <property type="nucleotide sequence ID" value="NZ_JBEQCT010000001.1"/>
</dbReference>
<comment type="catalytic activity">
    <reaction evidence="2">
        <text>2 GTP = 3',3'-c-di-GMP + 2 diphosphate</text>
        <dbReference type="Rhea" id="RHEA:24898"/>
        <dbReference type="ChEBI" id="CHEBI:33019"/>
        <dbReference type="ChEBI" id="CHEBI:37565"/>
        <dbReference type="ChEBI" id="CHEBI:58805"/>
        <dbReference type="EC" id="2.7.7.65"/>
    </reaction>
</comment>
<accession>A0ABW9G3S7</accession>
<evidence type="ECO:0000313" key="5">
    <source>
        <dbReference type="EMBL" id="MFM2484247.1"/>
    </source>
</evidence>
<dbReference type="PANTHER" id="PTHR45138:SF9">
    <property type="entry name" value="DIGUANYLATE CYCLASE DGCM-RELATED"/>
    <property type="match status" value="1"/>
</dbReference>
<evidence type="ECO:0000256" key="2">
    <source>
        <dbReference type="ARBA" id="ARBA00034247"/>
    </source>
</evidence>
<comment type="caution">
    <text evidence="5">The sequence shown here is derived from an EMBL/GenBank/DDBJ whole genome shotgun (WGS) entry which is preliminary data.</text>
</comment>
<evidence type="ECO:0000256" key="3">
    <source>
        <dbReference type="SAM" id="Phobius"/>
    </source>
</evidence>
<feature type="transmembrane region" description="Helical" evidence="3">
    <location>
        <begin position="21"/>
        <end position="43"/>
    </location>
</feature>
<evidence type="ECO:0000256" key="1">
    <source>
        <dbReference type="ARBA" id="ARBA00012528"/>
    </source>
</evidence>
<dbReference type="InterPro" id="IPR043128">
    <property type="entry name" value="Rev_trsase/Diguanyl_cyclase"/>
</dbReference>
<dbReference type="PROSITE" id="PS50887">
    <property type="entry name" value="GGDEF"/>
    <property type="match status" value="1"/>
</dbReference>
<keyword evidence="3" id="KW-0812">Transmembrane</keyword>
<proteinExistence type="predicted"/>
<dbReference type="EMBL" id="JBEQCT010000001">
    <property type="protein sequence ID" value="MFM2484247.1"/>
    <property type="molecule type" value="Genomic_DNA"/>
</dbReference>
<feature type="transmembrane region" description="Helical" evidence="3">
    <location>
        <begin position="301"/>
        <end position="320"/>
    </location>
</feature>
<keyword evidence="6" id="KW-1185">Reference proteome</keyword>
<dbReference type="EC" id="2.7.7.65" evidence="1"/>
<keyword evidence="5" id="KW-0548">Nucleotidyltransferase</keyword>
<organism evidence="5 6">
    <name type="scientific">Celerinatantimonas yamalensis</name>
    <dbReference type="NCBI Taxonomy" id="559956"/>
    <lineage>
        <taxon>Bacteria</taxon>
        <taxon>Pseudomonadati</taxon>
        <taxon>Pseudomonadota</taxon>
        <taxon>Gammaproteobacteria</taxon>
        <taxon>Celerinatantimonadaceae</taxon>
        <taxon>Celerinatantimonas</taxon>
    </lineage>
</organism>
<dbReference type="GO" id="GO:0052621">
    <property type="term" value="F:diguanylate cyclase activity"/>
    <property type="evidence" value="ECO:0007669"/>
    <property type="project" value="UniProtKB-EC"/>
</dbReference>
<evidence type="ECO:0000313" key="6">
    <source>
        <dbReference type="Proteomes" id="UP001629953"/>
    </source>
</evidence>
<dbReference type="SMART" id="SM00267">
    <property type="entry name" value="GGDEF"/>
    <property type="match status" value="1"/>
</dbReference>
<dbReference type="InterPro" id="IPR029787">
    <property type="entry name" value="Nucleotide_cyclase"/>
</dbReference>
<sequence>MGVIWRNICQLSDHFRDKLSTSFGLLFMGWSILVIFIIGYSLYEKYDGIRESMTHDFYLTFSLYPDELYHTRGLLTQNLFWMAQTISFMLEHNNHKQLDSELKRLWDASRRNYQLAGDIYFLRRDGQVVGYQQQSSGYTMTHQLPVAVLAYLKKHPQLSTAESLASSALPNYTFLSTPVLNAGGQLLGWLFNTFTIEQVNQSYEFPSHSSVLNQSIVLTPFGIRRGENSDQTLLALKLGWPDLSTTSAYVERLKALTSLKNQSIQLMSGQLLVAWFQFDQHSDPAVVYISLASILKQMNDWIIGMGLMLIFLVGMGGLLIRQYVDGRKRNMQLIVSQKLQKAAFDSNIVMIVVDANGVVQQINQFCLDKIDRREYQVLGRSLDRFVELRPRVKPLLDSARAQNGWLGQVKVTFGDKTTYLKLSITVIRSMHQDHLFVFSGVDILEQHIQTTRLAHQANTDVLTKLYNRNYFNEQLKRDLNRSERYQHPLTLILVDLDYFKQVNDKYGHVIGDKILVEVANLLQLRLRSSDILARWGGEEFVILLPETRLAEAHKLAQQIQQSFVQHAFTENIRCSCSMGVVDWEQGSSADELFQRADDMLYEAKAAGRNTICCWPR</sequence>